<reference evidence="3 4" key="1">
    <citation type="submission" date="2020-03" db="EMBL/GenBank/DDBJ databases">
        <title>A novel species.</title>
        <authorList>
            <person name="Gao J."/>
        </authorList>
    </citation>
    <scope>NUCLEOTIDE SEQUENCE [LARGE SCALE GENOMIC DNA]</scope>
    <source>
        <strain evidence="3 4">QMT-12</strain>
    </source>
</reference>
<dbReference type="EMBL" id="CP050177">
    <property type="protein sequence ID" value="QIQ02183.1"/>
    <property type="molecule type" value="Genomic_DNA"/>
</dbReference>
<feature type="compositionally biased region" description="Basic and acidic residues" evidence="1">
    <location>
        <begin position="297"/>
        <end position="310"/>
    </location>
</feature>
<sequence length="310" mass="34174">MERNEGLSDFLRARRAAMDPASLGIHDPSPRRVPGLRREELAALAGVSVDYYTRLEQGRPITPSESVLDALANALQFDPAERSYLHAVARRQGPGRRRAPRAAQQKVRPGVHALLARLGETPAFVLGRRTDVLATNRMARVLLADFDAAPVRDRNAVRWIMLDEAARSLFGDSWEQVASVFVGTLRMDAARHPDDTRTAELVGELSMKSEPFRRWWAGQKVVRIGHDTKVLHHPIVGELTLRTEALTFPDDPDQTLFTFLADPGSASDEALTMLSSWAAEPGRSGGSRPGQAGSRPGRAESFRETGTRND</sequence>
<dbReference type="PANTHER" id="PTHR35010">
    <property type="entry name" value="BLL4672 PROTEIN-RELATED"/>
    <property type="match status" value="1"/>
</dbReference>
<dbReference type="KEGG" id="slia:HA039_07620"/>
<dbReference type="Pfam" id="PF17765">
    <property type="entry name" value="MLTR_LBD"/>
    <property type="match status" value="1"/>
</dbReference>
<dbReference type="Gene3D" id="1.10.260.40">
    <property type="entry name" value="lambda repressor-like DNA-binding domains"/>
    <property type="match status" value="1"/>
</dbReference>
<evidence type="ECO:0000259" key="2">
    <source>
        <dbReference type="PROSITE" id="PS50943"/>
    </source>
</evidence>
<name>A0A6G9GV81_9ACTN</name>
<evidence type="ECO:0000313" key="4">
    <source>
        <dbReference type="Proteomes" id="UP000501179"/>
    </source>
</evidence>
<dbReference type="CDD" id="cd00093">
    <property type="entry name" value="HTH_XRE"/>
    <property type="match status" value="1"/>
</dbReference>
<proteinExistence type="predicted"/>
<keyword evidence="4" id="KW-1185">Reference proteome</keyword>
<dbReference type="SMART" id="SM00530">
    <property type="entry name" value="HTH_XRE"/>
    <property type="match status" value="1"/>
</dbReference>
<dbReference type="InterPro" id="IPR041413">
    <property type="entry name" value="MLTR_LBD"/>
</dbReference>
<evidence type="ECO:0000313" key="3">
    <source>
        <dbReference type="EMBL" id="QIQ02183.1"/>
    </source>
</evidence>
<dbReference type="GO" id="GO:0003677">
    <property type="term" value="F:DNA binding"/>
    <property type="evidence" value="ECO:0007669"/>
    <property type="project" value="InterPro"/>
</dbReference>
<dbReference type="PROSITE" id="PS50943">
    <property type="entry name" value="HTH_CROC1"/>
    <property type="match status" value="1"/>
</dbReference>
<protein>
    <submittedName>
        <fullName evidence="3">Helix-turn-helix domain-containing protein</fullName>
    </submittedName>
</protein>
<feature type="domain" description="HTH cro/C1-type" evidence="2">
    <location>
        <begin position="35"/>
        <end position="82"/>
    </location>
</feature>
<dbReference type="SUPFAM" id="SSF47413">
    <property type="entry name" value="lambda repressor-like DNA-binding domains"/>
    <property type="match status" value="1"/>
</dbReference>
<dbReference type="InterPro" id="IPR001387">
    <property type="entry name" value="Cro/C1-type_HTH"/>
</dbReference>
<evidence type="ECO:0000256" key="1">
    <source>
        <dbReference type="SAM" id="MobiDB-lite"/>
    </source>
</evidence>
<organism evidence="3 4">
    <name type="scientific">Streptomyces liangshanensis</name>
    <dbReference type="NCBI Taxonomy" id="2717324"/>
    <lineage>
        <taxon>Bacteria</taxon>
        <taxon>Bacillati</taxon>
        <taxon>Actinomycetota</taxon>
        <taxon>Actinomycetes</taxon>
        <taxon>Kitasatosporales</taxon>
        <taxon>Streptomycetaceae</taxon>
        <taxon>Streptomyces</taxon>
    </lineage>
</organism>
<dbReference type="RefSeq" id="WP_167025692.1">
    <property type="nucleotide sequence ID" value="NZ_CP050177.1"/>
</dbReference>
<dbReference type="Proteomes" id="UP000501179">
    <property type="component" value="Chromosome"/>
</dbReference>
<dbReference type="Pfam" id="PF13560">
    <property type="entry name" value="HTH_31"/>
    <property type="match status" value="1"/>
</dbReference>
<dbReference type="InterPro" id="IPR010982">
    <property type="entry name" value="Lambda_DNA-bd_dom_sf"/>
</dbReference>
<dbReference type="Gene3D" id="3.30.450.180">
    <property type="match status" value="1"/>
</dbReference>
<gene>
    <name evidence="3" type="ORF">HA039_07620</name>
</gene>
<dbReference type="AlphaFoldDB" id="A0A6G9GV81"/>
<accession>A0A6G9GV81</accession>
<dbReference type="PANTHER" id="PTHR35010:SF2">
    <property type="entry name" value="BLL4672 PROTEIN"/>
    <property type="match status" value="1"/>
</dbReference>
<feature type="region of interest" description="Disordered" evidence="1">
    <location>
        <begin position="276"/>
        <end position="310"/>
    </location>
</feature>